<name>A0A2R3QRH3_ECTME</name>
<dbReference type="Pfam" id="PF04607">
    <property type="entry name" value="RelA_SpoT"/>
    <property type="match status" value="1"/>
</dbReference>
<dbReference type="PANTHER" id="PTHR41773">
    <property type="entry name" value="GTP PYROPHOSPHATASE-RELATED"/>
    <property type="match status" value="1"/>
</dbReference>
<evidence type="ECO:0000313" key="3">
    <source>
        <dbReference type="Proteomes" id="UP000238327"/>
    </source>
</evidence>
<dbReference type="AlphaFoldDB" id="A0A2R3QRH3"/>
<evidence type="ECO:0000259" key="1">
    <source>
        <dbReference type="SMART" id="SM00954"/>
    </source>
</evidence>
<dbReference type="RefSeq" id="WP_106739107.1">
    <property type="nucleotide sequence ID" value="NZ_CP027657.1"/>
</dbReference>
<reference evidence="2 3" key="1">
    <citation type="submission" date="2018-03" db="EMBL/GenBank/DDBJ databases">
        <title>Complete genome sequence and methylome analysis of Pseudomonas mendocina NEB 698.</title>
        <authorList>
            <person name="Morgan R.D."/>
        </authorList>
    </citation>
    <scope>NUCLEOTIDE SEQUENCE [LARGE SCALE GENOMIC DNA]</scope>
    <source>
        <strain evidence="2 3">NEB698</strain>
    </source>
</reference>
<evidence type="ECO:0000313" key="2">
    <source>
        <dbReference type="EMBL" id="AVO54375.1"/>
    </source>
</evidence>
<dbReference type="SUPFAM" id="SSF81301">
    <property type="entry name" value="Nucleotidyltransferase"/>
    <property type="match status" value="1"/>
</dbReference>
<gene>
    <name evidence="2" type="ORF">C7A17_16890</name>
</gene>
<feature type="domain" description="RelA/SpoT" evidence="1">
    <location>
        <begin position="50"/>
        <end position="180"/>
    </location>
</feature>
<proteinExistence type="predicted"/>
<accession>A0A2R3QRH3</accession>
<dbReference type="GO" id="GO:0015969">
    <property type="term" value="P:guanosine tetraphosphate metabolic process"/>
    <property type="evidence" value="ECO:0007669"/>
    <property type="project" value="InterPro"/>
</dbReference>
<dbReference type="PANTHER" id="PTHR41773:SF1">
    <property type="entry name" value="RELA_SPOT DOMAIN-CONTAINING PROTEIN"/>
    <property type="match status" value="1"/>
</dbReference>
<dbReference type="SMART" id="SM00954">
    <property type="entry name" value="RelA_SpoT"/>
    <property type="match status" value="1"/>
</dbReference>
<dbReference type="InterPro" id="IPR007685">
    <property type="entry name" value="RelA_SpoT"/>
</dbReference>
<protein>
    <submittedName>
        <fullName evidence="2">(P)ppGpp synthetase</fullName>
    </submittedName>
</protein>
<dbReference type="OrthoDB" id="9801824at2"/>
<dbReference type="Proteomes" id="UP000238327">
    <property type="component" value="Chromosome"/>
</dbReference>
<organism evidence="2 3">
    <name type="scientific">Ectopseudomonas mendocina</name>
    <name type="common">Pseudomonas mendocina</name>
    <dbReference type="NCBI Taxonomy" id="300"/>
    <lineage>
        <taxon>Bacteria</taxon>
        <taxon>Pseudomonadati</taxon>
        <taxon>Pseudomonadota</taxon>
        <taxon>Gammaproteobacteria</taxon>
        <taxon>Pseudomonadales</taxon>
        <taxon>Pseudomonadaceae</taxon>
        <taxon>Ectopseudomonas</taxon>
    </lineage>
</organism>
<dbReference type="Gene3D" id="3.30.460.10">
    <property type="entry name" value="Beta Polymerase, domain 2"/>
    <property type="match status" value="1"/>
</dbReference>
<dbReference type="EMBL" id="CP027657">
    <property type="protein sequence ID" value="AVO54375.1"/>
    <property type="molecule type" value="Genomic_DNA"/>
</dbReference>
<sequence length="326" mass="38460">MNEQEFISLWQKEKPIYSAWGLFIIEQIKASLEEQGKDLKTFLKIDIQEPRLKSDESILDKAFHRPEKSYQDPYHQIEDKVGIRFVVLLTEDIDFICETIQRNSLWKFDNCKHFAQEKISEPLLFSYQSVHYVLRPTEDFIYNDIEIPSNTPCEVQIRTLLQHAHAELTHDSIYKAQKKVHPEVHRTVAKSMALIETTDEFFSQATKKLNYGPLQEHGIAEGLDSLFLKNTELKPISQRSSLVVYDAFEQFLDDSTLESISDFLERNSFIFEKIKDRYFSEVFFKQSVVLFVYWMMRNKKRRLNQDWPLSRSLLENIANDLGISID</sequence>
<dbReference type="InterPro" id="IPR043519">
    <property type="entry name" value="NT_sf"/>
</dbReference>
<dbReference type="CDD" id="cd05399">
    <property type="entry name" value="NT_Rel-Spo_like"/>
    <property type="match status" value="1"/>
</dbReference>